<keyword evidence="3" id="KW-1185">Reference proteome</keyword>
<evidence type="ECO:0000256" key="1">
    <source>
        <dbReference type="SAM" id="Phobius"/>
    </source>
</evidence>
<feature type="transmembrane region" description="Helical" evidence="1">
    <location>
        <begin position="52"/>
        <end position="73"/>
    </location>
</feature>
<dbReference type="EMBL" id="MCHY01000008">
    <property type="protein sequence ID" value="RKD24571.1"/>
    <property type="molecule type" value="Genomic_DNA"/>
</dbReference>
<keyword evidence="1" id="KW-1133">Transmembrane helix</keyword>
<gene>
    <name evidence="2" type="ORF">BEP19_09335</name>
</gene>
<dbReference type="Proteomes" id="UP000284219">
    <property type="component" value="Unassembled WGS sequence"/>
</dbReference>
<dbReference type="OrthoDB" id="2200485at2"/>
<sequence length="474" mass="53203">MDKYDRDEQEIHQLLSQITVDSSQLAEQVKDRLQEEKEVVGMRRQRWWTRPALVGGLMSVLLIAGTAAALGNFDWFMQRFNPSFGEIVESVEAYSEDEGIRMEVIGAQKYDNRAIVYLSLQDLTGKNRLTEQTDFREGFGVKVNPQRVNGQQEVATGFSYSQNVIFFDEDTNTIYYEFNITADATAPMQDPLELGSFLIYFDGRDYMEEPISVTLSEVEKANIVPIKEAQIWGGSNLGDDWSFVTKVLNPGNYAAMPHGEQDQWVSNIGKSDGKLHVQIGKIYNQEFGSTDANLSLKGPNGQLIPPEYSVVLLGDDEGNFVDIQKGDYSDARYKYEEFIFPVDTKDLSEYTLLYTGAVYSGVKGKWKVAAHVNDPSRLRTWKNDIPVEGHLFEMITLSPLGVEIIGTYQGDHFVFSDMSLEVEMVDELLIPLKGGGGSEDSNKQTFHASWSTSEPLAVEQVTAILINGVRIPVQ</sequence>
<keyword evidence="1" id="KW-0812">Transmembrane</keyword>
<comment type="caution">
    <text evidence="2">The sequence shown here is derived from an EMBL/GenBank/DDBJ whole genome shotgun (WGS) entry which is preliminary data.</text>
</comment>
<name>A0A419SKN3_9BACL</name>
<proteinExistence type="predicted"/>
<accession>A0A419SKN3</accession>
<organism evidence="2 3">
    <name type="scientific">Ammoniphilus oxalaticus</name>
    <dbReference type="NCBI Taxonomy" id="66863"/>
    <lineage>
        <taxon>Bacteria</taxon>
        <taxon>Bacillati</taxon>
        <taxon>Bacillota</taxon>
        <taxon>Bacilli</taxon>
        <taxon>Bacillales</taxon>
        <taxon>Paenibacillaceae</taxon>
        <taxon>Aneurinibacillus group</taxon>
        <taxon>Ammoniphilus</taxon>
    </lineage>
</organism>
<dbReference type="RefSeq" id="WP_120189866.1">
    <property type="nucleotide sequence ID" value="NZ_MCHY01000008.1"/>
</dbReference>
<evidence type="ECO:0008006" key="4">
    <source>
        <dbReference type="Google" id="ProtNLM"/>
    </source>
</evidence>
<reference evidence="2 3" key="1">
    <citation type="submission" date="2016-08" db="EMBL/GenBank/DDBJ databases">
        <title>Novel Firmicute Genomes.</title>
        <authorList>
            <person name="Poppleton D.I."/>
            <person name="Gribaldo S."/>
        </authorList>
    </citation>
    <scope>NUCLEOTIDE SEQUENCE [LARGE SCALE GENOMIC DNA]</scope>
    <source>
        <strain evidence="2 3">RAOx-1</strain>
    </source>
</reference>
<evidence type="ECO:0000313" key="3">
    <source>
        <dbReference type="Proteomes" id="UP000284219"/>
    </source>
</evidence>
<dbReference type="AlphaFoldDB" id="A0A419SKN3"/>
<keyword evidence="1" id="KW-0472">Membrane</keyword>
<protein>
    <recommendedName>
        <fullName evidence="4">DUF4179 domain-containing protein</fullName>
    </recommendedName>
</protein>
<evidence type="ECO:0000313" key="2">
    <source>
        <dbReference type="EMBL" id="RKD24571.1"/>
    </source>
</evidence>